<accession>A0A345HZS5</accession>
<dbReference type="PANTHER" id="PTHR33164">
    <property type="entry name" value="TRANSCRIPTIONAL REGULATOR, MARR FAMILY"/>
    <property type="match status" value="1"/>
</dbReference>
<feature type="domain" description="HTH marR-type" evidence="1">
    <location>
        <begin position="9"/>
        <end position="145"/>
    </location>
</feature>
<dbReference type="EMBL" id="CP031194">
    <property type="protein sequence ID" value="AXG82199.1"/>
    <property type="molecule type" value="Genomic_DNA"/>
</dbReference>
<protein>
    <submittedName>
        <fullName evidence="2">MarR family transcriptional regulator</fullName>
    </submittedName>
</protein>
<dbReference type="Proteomes" id="UP000253868">
    <property type="component" value="Chromosome"/>
</dbReference>
<gene>
    <name evidence="2" type="ORF">DVK44_35955</name>
</gene>
<dbReference type="InterPro" id="IPR000835">
    <property type="entry name" value="HTH_MarR-typ"/>
</dbReference>
<dbReference type="SUPFAM" id="SSF46785">
    <property type="entry name" value="Winged helix' DNA-binding domain"/>
    <property type="match status" value="1"/>
</dbReference>
<dbReference type="Pfam" id="PF12802">
    <property type="entry name" value="MarR_2"/>
    <property type="match status" value="1"/>
</dbReference>
<proteinExistence type="predicted"/>
<evidence type="ECO:0000313" key="2">
    <source>
        <dbReference type="EMBL" id="AXG82199.1"/>
    </source>
</evidence>
<evidence type="ECO:0000313" key="3">
    <source>
        <dbReference type="Proteomes" id="UP000253868"/>
    </source>
</evidence>
<reference evidence="3" key="1">
    <citation type="submission" date="2018-07" db="EMBL/GenBank/DDBJ databases">
        <authorList>
            <person name="Zhao J."/>
        </authorList>
    </citation>
    <scope>NUCLEOTIDE SEQUENCE [LARGE SCALE GENOMIC DNA]</scope>
    <source>
        <strain evidence="3">GSSD-12</strain>
    </source>
</reference>
<dbReference type="GO" id="GO:0003700">
    <property type="term" value="F:DNA-binding transcription factor activity"/>
    <property type="evidence" value="ECO:0007669"/>
    <property type="project" value="InterPro"/>
</dbReference>
<dbReference type="OrthoDB" id="8635520at2"/>
<organism evidence="2 3">
    <name type="scientific">Streptomyces paludis</name>
    <dbReference type="NCBI Taxonomy" id="2282738"/>
    <lineage>
        <taxon>Bacteria</taxon>
        <taxon>Bacillati</taxon>
        <taxon>Actinomycetota</taxon>
        <taxon>Actinomycetes</taxon>
        <taxon>Kitasatosporales</taxon>
        <taxon>Streptomycetaceae</taxon>
        <taxon>Streptomyces</taxon>
    </lineage>
</organism>
<dbReference type="GO" id="GO:0006950">
    <property type="term" value="P:response to stress"/>
    <property type="evidence" value="ECO:0007669"/>
    <property type="project" value="TreeGrafter"/>
</dbReference>
<dbReference type="PROSITE" id="PS50995">
    <property type="entry name" value="HTH_MARR_2"/>
    <property type="match status" value="1"/>
</dbReference>
<dbReference type="KEGG" id="spad:DVK44_35955"/>
<keyword evidence="3" id="KW-1185">Reference proteome</keyword>
<dbReference type="SMART" id="SM00347">
    <property type="entry name" value="HTH_MARR"/>
    <property type="match status" value="1"/>
</dbReference>
<sequence>MTQWLTDEELQAWRGLMHLTAQLQSALGRQLQDEHGISVADYEVLGRLHDAPGAGLRARDLGATLAWEQSRLSHQLTRMQRRGLVEREECESDRRGATFRLAPAGRSVIEQAAPGHVRAVRELVFDALSPQQVTQLADLTGHLLRHVERDR</sequence>
<dbReference type="AlphaFoldDB" id="A0A345HZS5"/>
<dbReference type="PANTHER" id="PTHR33164:SF99">
    <property type="entry name" value="MARR FAMILY REGULATORY PROTEIN"/>
    <property type="match status" value="1"/>
</dbReference>
<name>A0A345HZS5_9ACTN</name>
<dbReference type="RefSeq" id="WP_114664739.1">
    <property type="nucleotide sequence ID" value="NZ_CP031194.1"/>
</dbReference>
<dbReference type="InterPro" id="IPR036390">
    <property type="entry name" value="WH_DNA-bd_sf"/>
</dbReference>
<dbReference type="InterPro" id="IPR039422">
    <property type="entry name" value="MarR/SlyA-like"/>
</dbReference>
<dbReference type="InterPro" id="IPR036388">
    <property type="entry name" value="WH-like_DNA-bd_sf"/>
</dbReference>
<evidence type="ECO:0000259" key="1">
    <source>
        <dbReference type="PROSITE" id="PS50995"/>
    </source>
</evidence>
<dbReference type="Gene3D" id="1.10.10.10">
    <property type="entry name" value="Winged helix-like DNA-binding domain superfamily/Winged helix DNA-binding domain"/>
    <property type="match status" value="1"/>
</dbReference>